<protein>
    <submittedName>
        <fullName evidence="1">Uncharacterized protein</fullName>
    </submittedName>
</protein>
<keyword evidence="2" id="KW-1185">Reference proteome</keyword>
<proteinExistence type="predicted"/>
<comment type="caution">
    <text evidence="1">The sequence shown here is derived from an EMBL/GenBank/DDBJ whole genome shotgun (WGS) entry which is preliminary data.</text>
</comment>
<organism evidence="1 2">
    <name type="scientific">Endozoicomonas gorgoniicola</name>
    <dbReference type="NCBI Taxonomy" id="1234144"/>
    <lineage>
        <taxon>Bacteria</taxon>
        <taxon>Pseudomonadati</taxon>
        <taxon>Pseudomonadota</taxon>
        <taxon>Gammaproteobacteria</taxon>
        <taxon>Oceanospirillales</taxon>
        <taxon>Endozoicomonadaceae</taxon>
        <taxon>Endozoicomonas</taxon>
    </lineage>
</organism>
<sequence>MKDTLLLIRNIANQTKAPDEVMYWLEDVQESFDQALKAIDEGQAK</sequence>
<evidence type="ECO:0000313" key="2">
    <source>
        <dbReference type="Proteomes" id="UP001209854"/>
    </source>
</evidence>
<accession>A0ABT3MRK3</accession>
<gene>
    <name evidence="1" type="ORF">NX722_03705</name>
</gene>
<reference evidence="1 2" key="1">
    <citation type="submission" date="2022-10" db="EMBL/GenBank/DDBJ databases">
        <title>High-quality genome sequences of two octocoral-associated bacteria, Endozoicomonas euniceicola EF212 and Endozoicomonas gorgoniicola PS125.</title>
        <authorList>
            <person name="Chiou Y.-J."/>
            <person name="Chen Y.-H."/>
        </authorList>
    </citation>
    <scope>NUCLEOTIDE SEQUENCE [LARGE SCALE GENOMIC DNA]</scope>
    <source>
        <strain evidence="1 2">PS125</strain>
    </source>
</reference>
<dbReference type="EMBL" id="JAPFCC010000001">
    <property type="protein sequence ID" value="MCW7551758.1"/>
    <property type="molecule type" value="Genomic_DNA"/>
</dbReference>
<dbReference type="RefSeq" id="WP_262566761.1">
    <property type="nucleotide sequence ID" value="NZ_JAPFCC010000001.1"/>
</dbReference>
<evidence type="ECO:0000313" key="1">
    <source>
        <dbReference type="EMBL" id="MCW7551758.1"/>
    </source>
</evidence>
<name>A0ABT3MRK3_9GAMM</name>
<dbReference type="Proteomes" id="UP001209854">
    <property type="component" value="Unassembled WGS sequence"/>
</dbReference>